<keyword evidence="2" id="KW-1185">Reference proteome</keyword>
<dbReference type="AlphaFoldDB" id="A0AAE3A9M4"/>
<gene>
    <name evidence="1" type="ORF">LKD37_02740</name>
</gene>
<reference evidence="1" key="1">
    <citation type="submission" date="2021-10" db="EMBL/GenBank/DDBJ databases">
        <title>Anaerobic single-cell dispensing facilitates the cultivation of human gut bacteria.</title>
        <authorList>
            <person name="Afrizal A."/>
        </authorList>
    </citation>
    <scope>NUCLEOTIDE SEQUENCE</scope>
    <source>
        <strain evidence="1">CLA-AA-H272</strain>
    </source>
</reference>
<organism evidence="1 2">
    <name type="scientific">Brotocaccenecus cirricatena</name>
    <dbReference type="NCBI Taxonomy" id="3064195"/>
    <lineage>
        <taxon>Bacteria</taxon>
        <taxon>Bacillati</taxon>
        <taxon>Bacillota</taxon>
        <taxon>Clostridia</taxon>
        <taxon>Eubacteriales</taxon>
        <taxon>Oscillospiraceae</taxon>
        <taxon>Brotocaccenecus</taxon>
    </lineage>
</organism>
<protein>
    <submittedName>
        <fullName evidence="1">Uncharacterized protein</fullName>
    </submittedName>
</protein>
<sequence length="79" mass="8602">MNIHNASDSGGGSLRDLLGRNIGRRASASFLVGSYRLVRQEGILEAVGTDYLVLRQGDFSTGCDLYALKFIEFHDDPPA</sequence>
<dbReference type="Proteomes" id="UP001199319">
    <property type="component" value="Unassembled WGS sequence"/>
</dbReference>
<dbReference type="EMBL" id="JAJEPW010000004">
    <property type="protein sequence ID" value="MCC2128446.1"/>
    <property type="molecule type" value="Genomic_DNA"/>
</dbReference>
<evidence type="ECO:0000313" key="1">
    <source>
        <dbReference type="EMBL" id="MCC2128446.1"/>
    </source>
</evidence>
<dbReference type="RefSeq" id="WP_302927816.1">
    <property type="nucleotide sequence ID" value="NZ_JAJEPW010000004.1"/>
</dbReference>
<proteinExistence type="predicted"/>
<name>A0AAE3A9M4_9FIRM</name>
<accession>A0AAE3A9M4</accession>
<evidence type="ECO:0000313" key="2">
    <source>
        <dbReference type="Proteomes" id="UP001199319"/>
    </source>
</evidence>
<comment type="caution">
    <text evidence="1">The sequence shown here is derived from an EMBL/GenBank/DDBJ whole genome shotgun (WGS) entry which is preliminary data.</text>
</comment>